<gene>
    <name evidence="1" type="ORF">MM415A03099_0012</name>
    <name evidence="2" type="ORF">MM415B06319_0008</name>
</gene>
<organism evidence="1">
    <name type="scientific">viral metagenome</name>
    <dbReference type="NCBI Taxonomy" id="1070528"/>
    <lineage>
        <taxon>unclassified sequences</taxon>
        <taxon>metagenomes</taxon>
        <taxon>organismal metagenomes</taxon>
    </lineage>
</organism>
<protein>
    <submittedName>
        <fullName evidence="1">Uncharacterized protein</fullName>
    </submittedName>
</protein>
<name>A0A6M3JSH7_9ZZZZ</name>
<proteinExistence type="predicted"/>
<accession>A0A6M3JSH7</accession>
<reference evidence="1" key="1">
    <citation type="submission" date="2020-03" db="EMBL/GenBank/DDBJ databases">
        <title>The deep terrestrial virosphere.</title>
        <authorList>
            <person name="Holmfeldt K."/>
            <person name="Nilsson E."/>
            <person name="Simone D."/>
            <person name="Lopez-Fernandez M."/>
            <person name="Wu X."/>
            <person name="de Brujin I."/>
            <person name="Lundin D."/>
            <person name="Andersson A."/>
            <person name="Bertilsson S."/>
            <person name="Dopson M."/>
        </authorList>
    </citation>
    <scope>NUCLEOTIDE SEQUENCE</scope>
    <source>
        <strain evidence="1">MM415A03099</strain>
        <strain evidence="2">MM415B06319</strain>
    </source>
</reference>
<dbReference type="AlphaFoldDB" id="A0A6M3JSH7"/>
<dbReference type="EMBL" id="MT141892">
    <property type="protein sequence ID" value="QJA71697.1"/>
    <property type="molecule type" value="Genomic_DNA"/>
</dbReference>
<evidence type="ECO:0000313" key="1">
    <source>
        <dbReference type="EMBL" id="QJA71697.1"/>
    </source>
</evidence>
<evidence type="ECO:0000313" key="2">
    <source>
        <dbReference type="EMBL" id="QJA97346.1"/>
    </source>
</evidence>
<dbReference type="EMBL" id="MT143485">
    <property type="protein sequence ID" value="QJA97346.1"/>
    <property type="molecule type" value="Genomic_DNA"/>
</dbReference>
<sequence length="56" mass="6819">MEIIEIKKKALVLDKDEIEKLNKVLLWFSNRKINKMKDDMDKFAEYMKIKLEEMEA</sequence>